<dbReference type="Proteomes" id="UP000234331">
    <property type="component" value="Unassembled WGS sequence"/>
</dbReference>
<keyword evidence="2" id="KW-1185">Reference proteome</keyword>
<gene>
    <name evidence="1" type="ORF">FRACA_320016</name>
</gene>
<dbReference type="Gene3D" id="3.40.50.150">
    <property type="entry name" value="Vaccinia Virus protein VP39"/>
    <property type="match status" value="1"/>
</dbReference>
<name>A0A2I2KUG8_9ACTN</name>
<organism evidence="1 2">
    <name type="scientific">Frankia canadensis</name>
    <dbReference type="NCBI Taxonomy" id="1836972"/>
    <lineage>
        <taxon>Bacteria</taxon>
        <taxon>Bacillati</taxon>
        <taxon>Actinomycetota</taxon>
        <taxon>Actinomycetes</taxon>
        <taxon>Frankiales</taxon>
        <taxon>Frankiaceae</taxon>
        <taxon>Frankia</taxon>
    </lineage>
</organism>
<accession>A0A2I2KUG8</accession>
<dbReference type="InterPro" id="IPR029063">
    <property type="entry name" value="SAM-dependent_MTases_sf"/>
</dbReference>
<evidence type="ECO:0000313" key="1">
    <source>
        <dbReference type="EMBL" id="SNQ49317.1"/>
    </source>
</evidence>
<proteinExistence type="predicted"/>
<dbReference type="EMBL" id="FZMO01000246">
    <property type="protein sequence ID" value="SNQ49317.1"/>
    <property type="molecule type" value="Genomic_DNA"/>
</dbReference>
<sequence length="84" mass="9107">MVEAGTQGPGGFDADVTRQASRAYQSQGIAGQLRTREEIARYFDGLDLVDPGIQALHRWRPDDDAIGDITDGQVSSYAAIGRVR</sequence>
<reference evidence="1 2" key="1">
    <citation type="submission" date="2017-06" db="EMBL/GenBank/DDBJ databases">
        <authorList>
            <person name="Kim H.J."/>
            <person name="Triplett B.A."/>
        </authorList>
    </citation>
    <scope>NUCLEOTIDE SEQUENCE [LARGE SCALE GENOMIC DNA]</scope>
    <source>
        <strain evidence="1">FRACA_ARgP5</strain>
    </source>
</reference>
<dbReference type="InterPro" id="IPR006764">
    <property type="entry name" value="SAM_dep_MeTrfase_SAV2177_type"/>
</dbReference>
<dbReference type="Pfam" id="PF04672">
    <property type="entry name" value="Methyltransf_19"/>
    <property type="match status" value="1"/>
</dbReference>
<evidence type="ECO:0000313" key="2">
    <source>
        <dbReference type="Proteomes" id="UP000234331"/>
    </source>
</evidence>
<protein>
    <submittedName>
        <fullName evidence="1">Uncharacterized protein</fullName>
    </submittedName>
</protein>
<dbReference type="AlphaFoldDB" id="A0A2I2KUG8"/>